<comment type="similarity">
    <text evidence="3">Belongs to the class-II pyridoxal-phosphate-dependent aminotransferase family. BioF subfamily.</text>
</comment>
<dbReference type="PANTHER" id="PTHR13693">
    <property type="entry name" value="CLASS II AMINOTRANSFERASE/8-AMINO-7-OXONONANOATE SYNTHASE"/>
    <property type="match status" value="1"/>
</dbReference>
<dbReference type="InterPro" id="IPR001917">
    <property type="entry name" value="Aminotrans_II_pyridoxalP_BS"/>
</dbReference>
<keyword evidence="15" id="KW-1185">Reference proteome</keyword>
<evidence type="ECO:0000256" key="8">
    <source>
        <dbReference type="ARBA" id="ARBA00022898"/>
    </source>
</evidence>
<protein>
    <recommendedName>
        <fullName evidence="5">8-amino-7-oxononanoate synthase</fullName>
        <ecNumber evidence="5">2.3.1.47</ecNumber>
    </recommendedName>
    <alternativeName>
        <fullName evidence="9">7-keto-8-amino-pelargonic acid synthase</fullName>
    </alternativeName>
    <alternativeName>
        <fullName evidence="10">8-amino-7-ketopelargonate synthase</fullName>
    </alternativeName>
</protein>
<dbReference type="InterPro" id="IPR015421">
    <property type="entry name" value="PyrdxlP-dep_Trfase_major"/>
</dbReference>
<evidence type="ECO:0000256" key="7">
    <source>
        <dbReference type="ARBA" id="ARBA00022756"/>
    </source>
</evidence>
<evidence type="ECO:0000256" key="1">
    <source>
        <dbReference type="ARBA" id="ARBA00001933"/>
    </source>
</evidence>
<comment type="caution">
    <text evidence="14">The sequence shown here is derived from an EMBL/GenBank/DDBJ whole genome shotgun (WGS) entry which is preliminary data.</text>
</comment>
<evidence type="ECO:0000313" key="14">
    <source>
        <dbReference type="EMBL" id="MBT1442959.1"/>
    </source>
</evidence>
<keyword evidence="7" id="KW-0093">Biotin biosynthesis</keyword>
<evidence type="ECO:0000256" key="9">
    <source>
        <dbReference type="ARBA" id="ARBA00032610"/>
    </source>
</evidence>
<evidence type="ECO:0000256" key="6">
    <source>
        <dbReference type="ARBA" id="ARBA00022679"/>
    </source>
</evidence>
<organism evidence="14 15">
    <name type="scientific">Shewanella jiangmenensis</name>
    <dbReference type="NCBI Taxonomy" id="2837387"/>
    <lineage>
        <taxon>Bacteria</taxon>
        <taxon>Pseudomonadati</taxon>
        <taxon>Pseudomonadota</taxon>
        <taxon>Gammaproteobacteria</taxon>
        <taxon>Alteromonadales</taxon>
        <taxon>Shewanellaceae</taxon>
        <taxon>Shewanella</taxon>
    </lineage>
</organism>
<comment type="catalytic activity">
    <reaction evidence="11">
        <text>6-carboxyhexanoyl-[ACP] + L-alanine + H(+) = (8S)-8-amino-7-oxononanoate + holo-[ACP] + CO2</text>
        <dbReference type="Rhea" id="RHEA:42288"/>
        <dbReference type="Rhea" id="RHEA-COMP:9685"/>
        <dbReference type="Rhea" id="RHEA-COMP:9955"/>
        <dbReference type="ChEBI" id="CHEBI:15378"/>
        <dbReference type="ChEBI" id="CHEBI:16526"/>
        <dbReference type="ChEBI" id="CHEBI:57972"/>
        <dbReference type="ChEBI" id="CHEBI:64479"/>
        <dbReference type="ChEBI" id="CHEBI:78846"/>
        <dbReference type="ChEBI" id="CHEBI:149468"/>
        <dbReference type="EC" id="2.3.1.47"/>
    </reaction>
</comment>
<dbReference type="Pfam" id="PF00155">
    <property type="entry name" value="Aminotran_1_2"/>
    <property type="match status" value="1"/>
</dbReference>
<dbReference type="InterPro" id="IPR015422">
    <property type="entry name" value="PyrdxlP-dep_Trfase_small"/>
</dbReference>
<keyword evidence="6" id="KW-0808">Transferase</keyword>
<dbReference type="InterPro" id="IPR015424">
    <property type="entry name" value="PyrdxlP-dep_Trfase"/>
</dbReference>
<evidence type="ECO:0000256" key="10">
    <source>
        <dbReference type="ARBA" id="ARBA00033381"/>
    </source>
</evidence>
<dbReference type="Proteomes" id="UP001195903">
    <property type="component" value="Unassembled WGS sequence"/>
</dbReference>
<dbReference type="SUPFAM" id="SSF53383">
    <property type="entry name" value="PLP-dependent transferases"/>
    <property type="match status" value="1"/>
</dbReference>
<dbReference type="EMBL" id="JAHEPS010000001">
    <property type="protein sequence ID" value="MBT1442959.1"/>
    <property type="molecule type" value="Genomic_DNA"/>
</dbReference>
<evidence type="ECO:0000259" key="13">
    <source>
        <dbReference type="Pfam" id="PF00155"/>
    </source>
</evidence>
<evidence type="ECO:0000256" key="12">
    <source>
        <dbReference type="RuleBase" id="RU003693"/>
    </source>
</evidence>
<accession>A0ABS5UXZ9</accession>
<evidence type="ECO:0000256" key="11">
    <source>
        <dbReference type="ARBA" id="ARBA00047715"/>
    </source>
</evidence>
<dbReference type="PROSITE" id="PS00599">
    <property type="entry name" value="AA_TRANSFER_CLASS_2"/>
    <property type="match status" value="1"/>
</dbReference>
<comment type="pathway">
    <text evidence="2">Cofactor biosynthesis; biotin biosynthesis.</text>
</comment>
<dbReference type="Gene3D" id="3.90.1150.10">
    <property type="entry name" value="Aspartate Aminotransferase, domain 1"/>
    <property type="match status" value="1"/>
</dbReference>
<evidence type="ECO:0000256" key="2">
    <source>
        <dbReference type="ARBA" id="ARBA00004746"/>
    </source>
</evidence>
<evidence type="ECO:0000256" key="4">
    <source>
        <dbReference type="ARBA" id="ARBA00011738"/>
    </source>
</evidence>
<dbReference type="InterPro" id="IPR050087">
    <property type="entry name" value="AON_synthase_class-II"/>
</dbReference>
<name>A0ABS5UXZ9_9GAMM</name>
<dbReference type="InterPro" id="IPR004839">
    <property type="entry name" value="Aminotransferase_I/II_large"/>
</dbReference>
<gene>
    <name evidence="14" type="ORF">KJI95_00250</name>
</gene>
<dbReference type="PANTHER" id="PTHR13693:SF100">
    <property type="entry name" value="8-AMINO-7-OXONONANOATE SYNTHASE"/>
    <property type="match status" value="1"/>
</dbReference>
<feature type="domain" description="Aminotransferase class I/classII large" evidence="13">
    <location>
        <begin position="46"/>
        <end position="406"/>
    </location>
</feature>
<comment type="subunit">
    <text evidence="4">Homodimer.</text>
</comment>
<sequence>MSAAVGVSVNASVNDTGNRLLTRLRQERAEAESLGLWRQRRLFDAQLVDFSSNDYLGLARDPRLTEALAEGARRFGVGSRASPLVSGYHDAHLLLEQALCAATGHEAALLFCSGFAANLALCHGLFNDTDALVADKFIHASMIDGVKASGATLRRYPHCSLEGAARLLERFPGTALLTESIFSMDGDLAPLSSLAALCRANNSLLIVDDAHGFGIIGENGMGASRLALDSSAECGVNGDTGTGSKPAGQVLPALQVITFGKAMGCQGAAILGSQELIEHLVARARHYIYSTALSPAQAHVAKVAIECIQAGAERERLLSNIRYFTGRAAKLNLPLLDAGQPGIANSPIQLLPIASNALCLDAGNILKSKGFLVGAIRPPTVPSPRLRITLSACHSKDEIDALLQSLTTLPGIVADLPDPRGDAADGA</sequence>
<dbReference type="Gene3D" id="3.40.640.10">
    <property type="entry name" value="Type I PLP-dependent aspartate aminotransferase-like (Major domain)"/>
    <property type="match status" value="1"/>
</dbReference>
<reference evidence="14 15" key="1">
    <citation type="submission" date="2021-05" db="EMBL/GenBank/DDBJ databases">
        <title>Shewanella sp. JM162201.</title>
        <authorList>
            <person name="Xu S."/>
            <person name="Li A."/>
        </authorList>
    </citation>
    <scope>NUCLEOTIDE SEQUENCE [LARGE SCALE GENOMIC DNA]</scope>
    <source>
        <strain evidence="14 15">JM162201</strain>
    </source>
</reference>
<evidence type="ECO:0000256" key="5">
    <source>
        <dbReference type="ARBA" id="ARBA00013187"/>
    </source>
</evidence>
<dbReference type="EC" id="2.3.1.47" evidence="5"/>
<comment type="cofactor">
    <cofactor evidence="1 12">
        <name>pyridoxal 5'-phosphate</name>
        <dbReference type="ChEBI" id="CHEBI:597326"/>
    </cofactor>
</comment>
<keyword evidence="8 12" id="KW-0663">Pyridoxal phosphate</keyword>
<evidence type="ECO:0000313" key="15">
    <source>
        <dbReference type="Proteomes" id="UP001195903"/>
    </source>
</evidence>
<evidence type="ECO:0000256" key="3">
    <source>
        <dbReference type="ARBA" id="ARBA00010008"/>
    </source>
</evidence>
<proteinExistence type="inferred from homology"/>